<evidence type="ECO:0000256" key="1">
    <source>
        <dbReference type="SAM" id="MobiDB-lite"/>
    </source>
</evidence>
<feature type="region of interest" description="Disordered" evidence="1">
    <location>
        <begin position="609"/>
        <end position="740"/>
    </location>
</feature>
<feature type="compositionally biased region" description="Low complexity" evidence="1">
    <location>
        <begin position="643"/>
        <end position="654"/>
    </location>
</feature>
<dbReference type="Proteomes" id="UP000504640">
    <property type="component" value="Unplaced"/>
</dbReference>
<reference evidence="3" key="1">
    <citation type="submission" date="2025-08" db="UniProtKB">
        <authorList>
            <consortium name="RefSeq"/>
        </authorList>
    </citation>
    <scope>IDENTIFICATION</scope>
    <source>
        <tissue evidence="3">Blood</tissue>
    </source>
</reference>
<sequence length="740" mass="78433">MGAGQALFQPWVWSVTEQSTSFPVLSSLSLGDSERPAGTGCPPWALHGVRLGRVLASKTPGTLRWRKSESDGGIDSWAPRRPGRFRRPIHLQEEREPGPPLQEGAAPRPRRLRLEREGGSASAEWEAAVSKPCPNPRGWVPTSLPQTSWQVREPDGDRETPFSAQMEARGQRVDWRSLWAETPLILLEERRVCVPRLLTFSRTLGGRRVRGGLAATCGQGWGHQGAAPSWGRARGAGAGENGGCEGQPRRPAYPPLRCRKASLTLQGLARGPWTAEPPAGGWQEGGCWGDGDACWRPSLSPPAPACGACGSKRELCLSVWGGACEYRGNSETSSELSSPSSPSPPPLLRRTRATGVAWPGPREGRGFRAPLPSRPRTPARGAPGAGGARSASLPPGLPRASAQTRGRRRPISRLRDGPLRDSLHETWIYTPSLPFSALGRTQNPVPLPPPPSLSRAPRCRAPAGRSPQEAERPVLSGLGGSRGAPARLGGSPSSGSPGYPPGSAFGVEAGRPGRRTRPSTPVTVLRLDFVWGSLEAHICFSYWMGMRPGTPSPLRKHPVSRADGCASFPHASSGRLRSAPLGANPKSAQAAGLGNSPQVHEMALQARAGAGRLERERKVDWDPGEWGTAVQPRKHAEPGPEPRIGSRGTSGLRTRGAEGSGLGMGPSTLLPGPPGSASLATFQAGCRPDLPSSARRRGRTLAFPLRGRSRGTPASRPLRRGLWLGSAARRAHGPGSAGPT</sequence>
<feature type="region of interest" description="Disordered" evidence="1">
    <location>
        <begin position="63"/>
        <end position="161"/>
    </location>
</feature>
<evidence type="ECO:0000313" key="2">
    <source>
        <dbReference type="Proteomes" id="UP000504640"/>
    </source>
</evidence>
<feature type="compositionally biased region" description="Basic and acidic residues" evidence="1">
    <location>
        <begin position="612"/>
        <end position="621"/>
    </location>
</feature>
<feature type="compositionally biased region" description="Low complexity" evidence="1">
    <location>
        <begin position="489"/>
        <end position="503"/>
    </location>
</feature>
<dbReference type="GeneID" id="116552669"/>
<feature type="compositionally biased region" description="Low complexity" evidence="1">
    <location>
        <begin position="453"/>
        <end position="463"/>
    </location>
</feature>
<feature type="region of interest" description="Disordered" evidence="1">
    <location>
        <begin position="328"/>
        <end position="417"/>
    </location>
</feature>
<keyword evidence="2" id="KW-1185">Reference proteome</keyword>
<proteinExistence type="predicted"/>
<accession>A0A6J3HYB3</accession>
<feature type="region of interest" description="Disordered" evidence="1">
    <location>
        <begin position="439"/>
        <end position="519"/>
    </location>
</feature>
<dbReference type="RefSeq" id="XP_032135271.1">
    <property type="nucleotide sequence ID" value="XM_032279380.1"/>
</dbReference>
<evidence type="ECO:0000313" key="3">
    <source>
        <dbReference type="RefSeq" id="XP_032135271.1"/>
    </source>
</evidence>
<protein>
    <submittedName>
        <fullName evidence="3">Collagen alpha-1(I) chain-like</fullName>
    </submittedName>
</protein>
<feature type="region of interest" description="Disordered" evidence="1">
    <location>
        <begin position="571"/>
        <end position="595"/>
    </location>
</feature>
<gene>
    <name evidence="3" type="primary">LOC116552669</name>
</gene>
<dbReference type="AlphaFoldDB" id="A0A6J3HYB3"/>
<feature type="compositionally biased region" description="Low complexity" evidence="1">
    <location>
        <begin position="665"/>
        <end position="679"/>
    </location>
</feature>
<feature type="compositionally biased region" description="Low complexity" evidence="1">
    <location>
        <begin position="330"/>
        <end position="340"/>
    </location>
</feature>
<organism evidence="2 3">
    <name type="scientific">Sapajus apella</name>
    <name type="common">Brown-capped capuchin</name>
    <name type="synonym">Cebus apella</name>
    <dbReference type="NCBI Taxonomy" id="9515"/>
    <lineage>
        <taxon>Eukaryota</taxon>
        <taxon>Metazoa</taxon>
        <taxon>Chordata</taxon>
        <taxon>Craniata</taxon>
        <taxon>Vertebrata</taxon>
        <taxon>Euteleostomi</taxon>
        <taxon>Mammalia</taxon>
        <taxon>Eutheria</taxon>
        <taxon>Euarchontoglires</taxon>
        <taxon>Primates</taxon>
        <taxon>Haplorrhini</taxon>
        <taxon>Platyrrhini</taxon>
        <taxon>Cebidae</taxon>
        <taxon>Cebinae</taxon>
        <taxon>Sapajus</taxon>
    </lineage>
</organism>
<feature type="compositionally biased region" description="Low complexity" evidence="1">
    <location>
        <begin position="119"/>
        <end position="128"/>
    </location>
</feature>
<feature type="compositionally biased region" description="Low complexity" evidence="1">
    <location>
        <begin position="374"/>
        <end position="394"/>
    </location>
</feature>
<name>A0A6J3HYB3_SAPAP</name>